<keyword evidence="4 7" id="KW-0369">Histidine metabolism</keyword>
<evidence type="ECO:0000256" key="2">
    <source>
        <dbReference type="ARBA" id="ARBA00022723"/>
    </source>
</evidence>
<comment type="pathway">
    <text evidence="7">Amino-acid degradation; L-histidine degradation into L-glutamate; N-formimidoyl-L-glutamate from L-histidine: step 3/3.</text>
</comment>
<keyword evidence="3 7" id="KW-0378">Hydrolase</keyword>
<dbReference type="PANTHER" id="PTHR42752:SF1">
    <property type="entry name" value="IMIDAZOLONEPROPIONASE-RELATED"/>
    <property type="match status" value="1"/>
</dbReference>
<feature type="binding site" evidence="7">
    <location>
        <position position="330"/>
    </location>
    <ligand>
        <name>4-imidazolone-5-propanoate</name>
        <dbReference type="ChEBI" id="CHEBI:77893"/>
    </ligand>
</feature>
<evidence type="ECO:0000313" key="10">
    <source>
        <dbReference type="Proteomes" id="UP000559117"/>
    </source>
</evidence>
<feature type="binding site" evidence="7">
    <location>
        <position position="325"/>
    </location>
    <ligand>
        <name>Zn(2+)</name>
        <dbReference type="ChEBI" id="CHEBI:29105"/>
    </ligand>
</feature>
<dbReference type="InterPro" id="IPR005920">
    <property type="entry name" value="HutI"/>
</dbReference>
<feature type="binding site" evidence="7">
    <location>
        <position position="83"/>
    </location>
    <ligand>
        <name>Zn(2+)</name>
        <dbReference type="ChEBI" id="CHEBI:29105"/>
    </ligand>
</feature>
<keyword evidence="10" id="KW-1185">Reference proteome</keyword>
<keyword evidence="5 7" id="KW-0862">Zinc</keyword>
<feature type="binding site" evidence="7">
    <location>
        <position position="153"/>
    </location>
    <ligand>
        <name>N-formimidoyl-L-glutamate</name>
        <dbReference type="ChEBI" id="CHEBI:58928"/>
    </ligand>
</feature>
<feature type="binding site" evidence="7">
    <location>
        <position position="81"/>
    </location>
    <ligand>
        <name>Fe(3+)</name>
        <dbReference type="ChEBI" id="CHEBI:29034"/>
    </ligand>
</feature>
<gene>
    <name evidence="7" type="primary">hutI</name>
    <name evidence="9" type="ORF">HNR32_001800</name>
</gene>
<dbReference type="GO" id="GO:0019556">
    <property type="term" value="P:L-histidine catabolic process to glutamate and formamide"/>
    <property type="evidence" value="ECO:0007669"/>
    <property type="project" value="UniProtKB-UniRule"/>
</dbReference>
<name>A0A840UI24_9FIRM</name>
<dbReference type="EMBL" id="JACHFH010000021">
    <property type="protein sequence ID" value="MBB5336649.1"/>
    <property type="molecule type" value="Genomic_DNA"/>
</dbReference>
<sequence>MNRLLIQNISQIATPIGNKAIHGTAMDNIKIYNDAAIYCENDIIRKVGSTAEVLASVGSCSDINVIDASGKCVVPGFTDPHTHFLFGGTRADEFISRLEGVPYLDLLRQGGGIVNTMQKTRAMSCDELYNAGKKTLQNMIKQGFTTIEGKSGYGLDFTTEINMLKTMKKLHDNLPVSLKTTFLGAHAVPPEYKNDSDGFIDFTIKKVLPEVAKENLADFCDIFCEQGVFSIAQSEKLLLAAQKLGLKSKIHADEIVSTGGGGLAAKINATSADHLLAVSASDINKLANSKTIAVLLPLTAFCMRKDFAPARKMIDKNCAIALASDFNPGSCYSYSSALILALAVINMHMTINEALTAITLNAAAAIDEAAICGSIEAGKKADILILEKPDYRFLVYHTGINIIEHVIKDGQLLF</sequence>
<reference evidence="9 10" key="1">
    <citation type="submission" date="2020-08" db="EMBL/GenBank/DDBJ databases">
        <title>Genomic Encyclopedia of Type Strains, Phase IV (KMG-IV): sequencing the most valuable type-strain genomes for metagenomic binning, comparative biology and taxonomic classification.</title>
        <authorList>
            <person name="Goeker M."/>
        </authorList>
    </citation>
    <scope>NUCLEOTIDE SEQUENCE [LARGE SCALE GENOMIC DNA]</scope>
    <source>
        <strain evidence="9 10">DSM 24661</strain>
    </source>
</reference>
<evidence type="ECO:0000256" key="4">
    <source>
        <dbReference type="ARBA" id="ARBA00022808"/>
    </source>
</evidence>
<dbReference type="NCBIfam" id="TIGR01224">
    <property type="entry name" value="hutI"/>
    <property type="match status" value="1"/>
</dbReference>
<dbReference type="Gene3D" id="2.30.40.10">
    <property type="entry name" value="Urease, subunit C, domain 1"/>
    <property type="match status" value="1"/>
</dbReference>
<feature type="binding site" evidence="7">
    <location>
        <position position="81"/>
    </location>
    <ligand>
        <name>Zn(2+)</name>
        <dbReference type="ChEBI" id="CHEBI:29105"/>
    </ligand>
</feature>
<dbReference type="CDD" id="cd01296">
    <property type="entry name" value="Imidazolone-5PH"/>
    <property type="match status" value="1"/>
</dbReference>
<comment type="catalytic activity">
    <reaction evidence="7">
        <text>4-imidazolone-5-propanoate + H2O = N-formimidoyl-L-glutamate</text>
        <dbReference type="Rhea" id="RHEA:23660"/>
        <dbReference type="ChEBI" id="CHEBI:15377"/>
        <dbReference type="ChEBI" id="CHEBI:58928"/>
        <dbReference type="ChEBI" id="CHEBI:77893"/>
        <dbReference type="EC" id="3.5.2.7"/>
    </reaction>
</comment>
<evidence type="ECO:0000256" key="6">
    <source>
        <dbReference type="ARBA" id="ARBA00023004"/>
    </source>
</evidence>
<protein>
    <recommendedName>
        <fullName evidence="1 7">Imidazolonepropionase</fullName>
        <ecNumber evidence="1 7">3.5.2.7</ecNumber>
    </recommendedName>
    <alternativeName>
        <fullName evidence="7">Imidazolone-5-propionate hydrolase</fullName>
    </alternativeName>
</protein>
<dbReference type="SUPFAM" id="SSF51338">
    <property type="entry name" value="Composite domain of metallo-dependent hydrolases"/>
    <property type="match status" value="1"/>
</dbReference>
<feature type="domain" description="Amidohydrolase-related" evidence="8">
    <location>
        <begin position="73"/>
        <end position="412"/>
    </location>
</feature>
<dbReference type="RefSeq" id="WP_183861769.1">
    <property type="nucleotide sequence ID" value="NZ_JACHFH010000021.1"/>
</dbReference>
<evidence type="ECO:0000256" key="3">
    <source>
        <dbReference type="ARBA" id="ARBA00022801"/>
    </source>
</evidence>
<feature type="binding site" evidence="7">
    <location>
        <position position="83"/>
    </location>
    <ligand>
        <name>Fe(3+)</name>
        <dbReference type="ChEBI" id="CHEBI:29034"/>
    </ligand>
</feature>
<feature type="binding site" evidence="7">
    <location>
        <position position="329"/>
    </location>
    <ligand>
        <name>N-formimidoyl-L-glutamate</name>
        <dbReference type="ChEBI" id="CHEBI:58928"/>
    </ligand>
</feature>
<feature type="binding site" evidence="7">
    <location>
        <position position="327"/>
    </location>
    <ligand>
        <name>N-formimidoyl-L-glutamate</name>
        <dbReference type="ChEBI" id="CHEBI:58928"/>
    </ligand>
</feature>
<keyword evidence="2 7" id="KW-0479">Metal-binding</keyword>
<dbReference type="Gene3D" id="3.20.20.140">
    <property type="entry name" value="Metal-dependent hydrolases"/>
    <property type="match status" value="1"/>
</dbReference>
<dbReference type="PANTHER" id="PTHR42752">
    <property type="entry name" value="IMIDAZOLONEPROPIONASE"/>
    <property type="match status" value="1"/>
</dbReference>
<dbReference type="Proteomes" id="UP000559117">
    <property type="component" value="Unassembled WGS sequence"/>
</dbReference>
<dbReference type="UniPathway" id="UPA00379">
    <property type="reaction ID" value="UER00551"/>
</dbReference>
<dbReference type="GO" id="GO:0005506">
    <property type="term" value="F:iron ion binding"/>
    <property type="evidence" value="ECO:0007669"/>
    <property type="project" value="UniProtKB-UniRule"/>
</dbReference>
<dbReference type="GO" id="GO:0019557">
    <property type="term" value="P:L-histidine catabolic process to glutamate and formate"/>
    <property type="evidence" value="ECO:0007669"/>
    <property type="project" value="UniProtKB-UniPathway"/>
</dbReference>
<dbReference type="InterPro" id="IPR032466">
    <property type="entry name" value="Metal_Hydrolase"/>
</dbReference>
<dbReference type="HAMAP" id="MF_00372">
    <property type="entry name" value="HutI"/>
    <property type="match status" value="1"/>
</dbReference>
<comment type="cofactor">
    <cofactor evidence="7">
        <name>Zn(2+)</name>
        <dbReference type="ChEBI" id="CHEBI:29105"/>
    </cofactor>
    <cofactor evidence="7">
        <name>Fe(3+)</name>
        <dbReference type="ChEBI" id="CHEBI:29034"/>
    </cofactor>
    <text evidence="7">Binds 1 zinc or iron ion per subunit.</text>
</comment>
<feature type="binding site" evidence="7">
    <location>
        <position position="251"/>
    </location>
    <ligand>
        <name>Fe(3+)</name>
        <dbReference type="ChEBI" id="CHEBI:29034"/>
    </ligand>
</feature>
<organism evidence="9 10">
    <name type="scientific">Pectinatus brassicae</name>
    <dbReference type="NCBI Taxonomy" id="862415"/>
    <lineage>
        <taxon>Bacteria</taxon>
        <taxon>Bacillati</taxon>
        <taxon>Bacillota</taxon>
        <taxon>Negativicutes</taxon>
        <taxon>Selenomonadales</taxon>
        <taxon>Selenomonadaceae</taxon>
        <taxon>Pectinatus</taxon>
    </lineage>
</organism>
<evidence type="ECO:0000259" key="8">
    <source>
        <dbReference type="Pfam" id="PF01979"/>
    </source>
</evidence>
<accession>A0A840UI24</accession>
<feature type="binding site" evidence="7">
    <location>
        <position position="254"/>
    </location>
    <ligand>
        <name>4-imidazolone-5-propanoate</name>
        <dbReference type="ChEBI" id="CHEBI:77893"/>
    </ligand>
</feature>
<proteinExistence type="inferred from homology"/>
<dbReference type="GO" id="GO:0008270">
    <property type="term" value="F:zinc ion binding"/>
    <property type="evidence" value="ECO:0007669"/>
    <property type="project" value="UniProtKB-UniRule"/>
</dbReference>
<feature type="binding site" evidence="7">
    <location>
        <position position="325"/>
    </location>
    <ligand>
        <name>Fe(3+)</name>
        <dbReference type="ChEBI" id="CHEBI:29034"/>
    </ligand>
</feature>
<comment type="caution">
    <text evidence="9">The sequence shown here is derived from an EMBL/GenBank/DDBJ whole genome shotgun (WGS) entry which is preliminary data.</text>
</comment>
<dbReference type="SUPFAM" id="SSF51556">
    <property type="entry name" value="Metallo-dependent hydrolases"/>
    <property type="match status" value="1"/>
</dbReference>
<keyword evidence="6 7" id="KW-0408">Iron</keyword>
<dbReference type="EC" id="3.5.2.7" evidence="1 7"/>
<dbReference type="Pfam" id="PF01979">
    <property type="entry name" value="Amidohydro_1"/>
    <property type="match status" value="1"/>
</dbReference>
<evidence type="ECO:0000256" key="5">
    <source>
        <dbReference type="ARBA" id="ARBA00022833"/>
    </source>
</evidence>
<keyword evidence="7" id="KW-0963">Cytoplasm</keyword>
<evidence type="ECO:0000256" key="7">
    <source>
        <dbReference type="HAMAP-Rule" id="MF_00372"/>
    </source>
</evidence>
<feature type="binding site" evidence="7">
    <location>
        <position position="251"/>
    </location>
    <ligand>
        <name>Zn(2+)</name>
        <dbReference type="ChEBI" id="CHEBI:29105"/>
    </ligand>
</feature>
<dbReference type="AlphaFoldDB" id="A0A840UI24"/>
<feature type="binding site" evidence="7">
    <location>
        <position position="90"/>
    </location>
    <ligand>
        <name>4-imidazolone-5-propanoate</name>
        <dbReference type="ChEBI" id="CHEBI:77893"/>
    </ligand>
</feature>
<dbReference type="InterPro" id="IPR006680">
    <property type="entry name" value="Amidohydro-rel"/>
</dbReference>
<dbReference type="FunFam" id="3.20.20.140:FF:000007">
    <property type="entry name" value="Imidazolonepropionase"/>
    <property type="match status" value="1"/>
</dbReference>
<dbReference type="GO" id="GO:0050480">
    <property type="term" value="F:imidazolonepropionase activity"/>
    <property type="evidence" value="ECO:0007669"/>
    <property type="project" value="UniProtKB-UniRule"/>
</dbReference>
<feature type="binding site" evidence="7">
    <location>
        <position position="186"/>
    </location>
    <ligand>
        <name>4-imidazolone-5-propanoate</name>
        <dbReference type="ChEBI" id="CHEBI:77893"/>
    </ligand>
</feature>
<comment type="function">
    <text evidence="7">Catalyzes the hydrolytic cleavage of the carbon-nitrogen bond in imidazolone-5-propanoate to yield N-formimidoyl-L-glutamate. It is the third step in the universal histidine degradation pathway.</text>
</comment>
<comment type="similarity">
    <text evidence="7">Belongs to the metallo-dependent hydrolases superfamily. HutI family.</text>
</comment>
<evidence type="ECO:0000256" key="1">
    <source>
        <dbReference type="ARBA" id="ARBA00012864"/>
    </source>
</evidence>
<evidence type="ECO:0000313" key="9">
    <source>
        <dbReference type="EMBL" id="MBB5336649.1"/>
    </source>
</evidence>
<dbReference type="GO" id="GO:0005737">
    <property type="term" value="C:cytoplasm"/>
    <property type="evidence" value="ECO:0007669"/>
    <property type="project" value="UniProtKB-SubCell"/>
</dbReference>
<dbReference type="InterPro" id="IPR011059">
    <property type="entry name" value="Metal-dep_hydrolase_composite"/>
</dbReference>
<comment type="subcellular location">
    <subcellularLocation>
        <location evidence="7">Cytoplasm</location>
    </subcellularLocation>
</comment>
<feature type="binding site" evidence="7">
    <location>
        <position position="153"/>
    </location>
    <ligand>
        <name>4-imidazolone-5-propanoate</name>
        <dbReference type="ChEBI" id="CHEBI:77893"/>
    </ligand>
</feature>